<comment type="caution">
    <text evidence="1">The sequence shown here is derived from an EMBL/GenBank/DDBJ whole genome shotgun (WGS) entry which is preliminary data.</text>
</comment>
<organism evidence="1 2">
    <name type="scientific">Phytomonospora endophytica</name>
    <dbReference type="NCBI Taxonomy" id="714109"/>
    <lineage>
        <taxon>Bacteria</taxon>
        <taxon>Bacillati</taxon>
        <taxon>Actinomycetota</taxon>
        <taxon>Actinomycetes</taxon>
        <taxon>Micromonosporales</taxon>
        <taxon>Micromonosporaceae</taxon>
        <taxon>Phytomonospora</taxon>
    </lineage>
</organism>
<keyword evidence="2" id="KW-1185">Reference proteome</keyword>
<protein>
    <submittedName>
        <fullName evidence="1">Uncharacterized protein</fullName>
    </submittedName>
</protein>
<dbReference type="AlphaFoldDB" id="A0A841FJN0"/>
<evidence type="ECO:0000313" key="1">
    <source>
        <dbReference type="EMBL" id="MBB6035153.1"/>
    </source>
</evidence>
<evidence type="ECO:0000313" key="2">
    <source>
        <dbReference type="Proteomes" id="UP000548476"/>
    </source>
</evidence>
<dbReference type="RefSeq" id="WP_184788019.1">
    <property type="nucleotide sequence ID" value="NZ_BONT01000007.1"/>
</dbReference>
<proteinExistence type="predicted"/>
<accession>A0A841FJN0</accession>
<gene>
    <name evidence="1" type="ORF">HNR73_003010</name>
</gene>
<name>A0A841FJN0_9ACTN</name>
<reference evidence="1 2" key="1">
    <citation type="submission" date="2020-08" db="EMBL/GenBank/DDBJ databases">
        <title>Genomic Encyclopedia of Type Strains, Phase IV (KMG-IV): sequencing the most valuable type-strain genomes for metagenomic binning, comparative biology and taxonomic classification.</title>
        <authorList>
            <person name="Goeker M."/>
        </authorList>
    </citation>
    <scope>NUCLEOTIDE SEQUENCE [LARGE SCALE GENOMIC DNA]</scope>
    <source>
        <strain evidence="1 2">YIM 65646</strain>
    </source>
</reference>
<dbReference type="Proteomes" id="UP000548476">
    <property type="component" value="Unassembled WGS sequence"/>
</dbReference>
<sequence length="55" mass="5650">MPASFAQRPVWSRRRKVALVVLAAITVFVCAGVGVSRLTEGPGPEPGVSVSPSAS</sequence>
<dbReference type="EMBL" id="JACHGT010000006">
    <property type="protein sequence ID" value="MBB6035153.1"/>
    <property type="molecule type" value="Genomic_DNA"/>
</dbReference>